<feature type="transmembrane region" description="Helical" evidence="1">
    <location>
        <begin position="12"/>
        <end position="32"/>
    </location>
</feature>
<proteinExistence type="predicted"/>
<feature type="transmembrane region" description="Helical" evidence="1">
    <location>
        <begin position="38"/>
        <end position="58"/>
    </location>
</feature>
<dbReference type="Pfam" id="PF25612">
    <property type="entry name" value="DUF7940"/>
    <property type="match status" value="1"/>
</dbReference>
<keyword evidence="1" id="KW-0472">Membrane</keyword>
<dbReference type="EMBL" id="CP170721">
    <property type="protein sequence ID" value="XIA19169.1"/>
    <property type="molecule type" value="Genomic_DNA"/>
</dbReference>
<organism evidence="2">
    <name type="scientific">Rhodanobacter sp. FW102-FHT14D07</name>
    <dbReference type="NCBI Taxonomy" id="3351462"/>
    <lineage>
        <taxon>Bacteria</taxon>
        <taxon>Pseudomonadati</taxon>
        <taxon>Pseudomonadota</taxon>
        <taxon>Gammaproteobacteria</taxon>
        <taxon>Lysobacterales</taxon>
        <taxon>Rhodanobacteraceae</taxon>
        <taxon>Rhodanobacter</taxon>
    </lineage>
</organism>
<sequence>MKLVDDVRKWWRWHTTYVFAAIIAFPEIWLHSTDLQALLPPAVVSHIAPFVGALGFLLRIRKQAPKPPADDTDKAGA</sequence>
<keyword evidence="1" id="KW-1133">Transmembrane helix</keyword>
<gene>
    <name evidence="2" type="ORF">ACFYG5_03220</name>
</gene>
<dbReference type="RefSeq" id="WP_395119648.1">
    <property type="nucleotide sequence ID" value="NZ_CP170721.1"/>
</dbReference>
<protein>
    <recommendedName>
        <fullName evidence="3">Holin</fullName>
    </recommendedName>
</protein>
<evidence type="ECO:0008006" key="3">
    <source>
        <dbReference type="Google" id="ProtNLM"/>
    </source>
</evidence>
<evidence type="ECO:0000256" key="1">
    <source>
        <dbReference type="SAM" id="Phobius"/>
    </source>
</evidence>
<evidence type="ECO:0000313" key="2">
    <source>
        <dbReference type="EMBL" id="XIA19169.1"/>
    </source>
</evidence>
<keyword evidence="1" id="KW-0812">Transmembrane</keyword>
<reference evidence="2" key="1">
    <citation type="submission" date="2024-10" db="EMBL/GenBank/DDBJ databases">
        <authorList>
            <person name="Lesea H.P."/>
            <person name="Kuehl J.V."/>
            <person name="Chandonia J.-M."/>
        </authorList>
    </citation>
    <scope>NUCLEOTIDE SEQUENCE</scope>
    <source>
        <strain evidence="2">FW102-FHT14D07</strain>
    </source>
</reference>
<dbReference type="AlphaFoldDB" id="A0AB74UXF4"/>
<dbReference type="InterPro" id="IPR057700">
    <property type="entry name" value="DUF7940"/>
</dbReference>
<accession>A0AB74UXF4</accession>
<name>A0AB74UXF4_9GAMM</name>